<evidence type="ECO:0000313" key="2">
    <source>
        <dbReference type="Proteomes" id="UP001434737"/>
    </source>
</evidence>
<reference evidence="1 2" key="1">
    <citation type="submission" date="2024-02" db="EMBL/GenBank/DDBJ databases">
        <title>Genome and pathogenicity analysis of Helicobacter mastomyrinus isolated from mice.</title>
        <authorList>
            <person name="Zhu L."/>
        </authorList>
    </citation>
    <scope>NUCLEOTIDE SEQUENCE [LARGE SCALE GENOMIC DNA]</scope>
    <source>
        <strain evidence="1 2">Hm-17</strain>
    </source>
</reference>
<dbReference type="RefSeq" id="WP_343353666.1">
    <property type="nucleotide sequence ID" value="NZ_CP145316.1"/>
</dbReference>
<proteinExistence type="predicted"/>
<dbReference type="Proteomes" id="UP001434737">
    <property type="component" value="Chromosome"/>
</dbReference>
<keyword evidence="2" id="KW-1185">Reference proteome</keyword>
<evidence type="ECO:0000313" key="1">
    <source>
        <dbReference type="EMBL" id="XAM18188.1"/>
    </source>
</evidence>
<protein>
    <submittedName>
        <fullName evidence="1">Uncharacterized protein</fullName>
    </submittedName>
</protein>
<name>A0ABZ3F4W2_9HELI</name>
<organism evidence="1 2">
    <name type="scientific">Helicobacter mastomyrinus</name>
    <dbReference type="NCBI Taxonomy" id="287948"/>
    <lineage>
        <taxon>Bacteria</taxon>
        <taxon>Pseudomonadati</taxon>
        <taxon>Campylobacterota</taxon>
        <taxon>Epsilonproteobacteria</taxon>
        <taxon>Campylobacterales</taxon>
        <taxon>Helicobacteraceae</taxon>
        <taxon>Helicobacter</taxon>
    </lineage>
</organism>
<dbReference type="EMBL" id="CP145316">
    <property type="protein sequence ID" value="XAM18188.1"/>
    <property type="molecule type" value="Genomic_DNA"/>
</dbReference>
<sequence>MNIASAKMPLFINAVYGWDNFSTNLKSKGIGLSRHFAGGELEGFLPMGDTSSIEYLAGFYTFLNGDYVFANTNTASKLRGTNFMAKVSVGYTKHINPQIGYYVKLIGKYEDMSASQSVGEIHYPSSKNIIGMLEFGISL</sequence>
<gene>
    <name evidence="1" type="ORF">V3I05_00390</name>
</gene>
<accession>A0ABZ3F4W2</accession>